<dbReference type="PANTHER" id="PTHR43133:SF63">
    <property type="entry name" value="RNA POLYMERASE SIGMA FACTOR FECI-RELATED"/>
    <property type="match status" value="1"/>
</dbReference>
<evidence type="ECO:0000256" key="2">
    <source>
        <dbReference type="ARBA" id="ARBA00023015"/>
    </source>
</evidence>
<dbReference type="InterPro" id="IPR039425">
    <property type="entry name" value="RNA_pol_sigma-70-like"/>
</dbReference>
<feature type="domain" description="RNA polymerase sigma factor 70 region 4 type 2" evidence="6">
    <location>
        <begin position="137"/>
        <end position="189"/>
    </location>
</feature>
<dbReference type="PANTHER" id="PTHR43133">
    <property type="entry name" value="RNA POLYMERASE ECF-TYPE SIGMA FACTO"/>
    <property type="match status" value="1"/>
</dbReference>
<dbReference type="InterPro" id="IPR014284">
    <property type="entry name" value="RNA_pol_sigma-70_dom"/>
</dbReference>
<organism evidence="7 8">
    <name type="scientific">Pendulispora albinea</name>
    <dbReference type="NCBI Taxonomy" id="2741071"/>
    <lineage>
        <taxon>Bacteria</taxon>
        <taxon>Pseudomonadati</taxon>
        <taxon>Myxococcota</taxon>
        <taxon>Myxococcia</taxon>
        <taxon>Myxococcales</taxon>
        <taxon>Sorangiineae</taxon>
        <taxon>Pendulisporaceae</taxon>
        <taxon>Pendulispora</taxon>
    </lineage>
</organism>
<evidence type="ECO:0000313" key="8">
    <source>
        <dbReference type="Proteomes" id="UP001370348"/>
    </source>
</evidence>
<dbReference type="RefSeq" id="WP_394823307.1">
    <property type="nucleotide sequence ID" value="NZ_CP089984.1"/>
</dbReference>
<reference evidence="7 8" key="1">
    <citation type="submission" date="2021-12" db="EMBL/GenBank/DDBJ databases">
        <title>Discovery of the Pendulisporaceae a myxobacterial family with distinct sporulation behavior and unique specialized metabolism.</title>
        <authorList>
            <person name="Garcia R."/>
            <person name="Popoff A."/>
            <person name="Bader C.D."/>
            <person name="Loehr J."/>
            <person name="Walesch S."/>
            <person name="Walt C."/>
            <person name="Boldt J."/>
            <person name="Bunk B."/>
            <person name="Haeckl F.J.F.P.J."/>
            <person name="Gunesch A.P."/>
            <person name="Birkelbach J."/>
            <person name="Nuebel U."/>
            <person name="Pietschmann T."/>
            <person name="Bach T."/>
            <person name="Mueller R."/>
        </authorList>
    </citation>
    <scope>NUCLEOTIDE SEQUENCE [LARGE SCALE GENOMIC DNA]</scope>
    <source>
        <strain evidence="7 8">MSr11954</strain>
    </source>
</reference>
<comment type="similarity">
    <text evidence="1">Belongs to the sigma-70 factor family. ECF subfamily.</text>
</comment>
<evidence type="ECO:0000256" key="4">
    <source>
        <dbReference type="ARBA" id="ARBA00023163"/>
    </source>
</evidence>
<dbReference type="Gene3D" id="1.10.1740.10">
    <property type="match status" value="1"/>
</dbReference>
<dbReference type="NCBIfam" id="TIGR02937">
    <property type="entry name" value="sigma70-ECF"/>
    <property type="match status" value="1"/>
</dbReference>
<dbReference type="InterPro" id="IPR007627">
    <property type="entry name" value="RNA_pol_sigma70_r2"/>
</dbReference>
<protein>
    <submittedName>
        <fullName evidence="7">RNA polymerase sigma factor</fullName>
    </submittedName>
</protein>
<feature type="domain" description="RNA polymerase sigma-70 region 2" evidence="5">
    <location>
        <begin position="39"/>
        <end position="106"/>
    </location>
</feature>
<keyword evidence="2" id="KW-0805">Transcription regulation</keyword>
<gene>
    <name evidence="7" type="ORF">LZC94_38395</name>
</gene>
<dbReference type="InterPro" id="IPR036388">
    <property type="entry name" value="WH-like_DNA-bd_sf"/>
</dbReference>
<evidence type="ECO:0000259" key="5">
    <source>
        <dbReference type="Pfam" id="PF04542"/>
    </source>
</evidence>
<keyword evidence="3" id="KW-0731">Sigma factor</keyword>
<keyword evidence="8" id="KW-1185">Reference proteome</keyword>
<evidence type="ECO:0000259" key="6">
    <source>
        <dbReference type="Pfam" id="PF08281"/>
    </source>
</evidence>
<dbReference type="InterPro" id="IPR013249">
    <property type="entry name" value="RNA_pol_sigma70_r4_t2"/>
</dbReference>
<dbReference type="InterPro" id="IPR013324">
    <property type="entry name" value="RNA_pol_sigma_r3/r4-like"/>
</dbReference>
<dbReference type="Gene3D" id="1.10.10.10">
    <property type="entry name" value="Winged helix-like DNA-binding domain superfamily/Winged helix DNA-binding domain"/>
    <property type="match status" value="1"/>
</dbReference>
<accession>A0ABZ2LVP9</accession>
<sequence length="196" mass="22306">MTGSFEAQKNIEMSTRLPMQSDAHRLHQSEMDLDFRAIYELEADFVCRNLRRLGVPDADVEDKLQEVFVIAHRRFADYVDRSYGPRAWLFQIALRVAADARRHRRRHPEDADGGAAAALETIAPDQTGALSRRERLARLDRALASIPLEKRAVLILYEIEGQSAADIAHTLGVSVNTVYFRLHSARTELDRALKRI</sequence>
<name>A0ABZ2LVP9_9BACT</name>
<proteinExistence type="inferred from homology"/>
<evidence type="ECO:0000313" key="7">
    <source>
        <dbReference type="EMBL" id="WXB13694.1"/>
    </source>
</evidence>
<dbReference type="SUPFAM" id="SSF88659">
    <property type="entry name" value="Sigma3 and sigma4 domains of RNA polymerase sigma factors"/>
    <property type="match status" value="1"/>
</dbReference>
<dbReference type="Proteomes" id="UP001370348">
    <property type="component" value="Chromosome"/>
</dbReference>
<evidence type="ECO:0000256" key="1">
    <source>
        <dbReference type="ARBA" id="ARBA00010641"/>
    </source>
</evidence>
<evidence type="ECO:0000256" key="3">
    <source>
        <dbReference type="ARBA" id="ARBA00023082"/>
    </source>
</evidence>
<dbReference type="SUPFAM" id="SSF88946">
    <property type="entry name" value="Sigma2 domain of RNA polymerase sigma factors"/>
    <property type="match status" value="1"/>
</dbReference>
<dbReference type="InterPro" id="IPR013325">
    <property type="entry name" value="RNA_pol_sigma_r2"/>
</dbReference>
<dbReference type="Pfam" id="PF04542">
    <property type="entry name" value="Sigma70_r2"/>
    <property type="match status" value="1"/>
</dbReference>
<keyword evidence="4" id="KW-0804">Transcription</keyword>
<dbReference type="Pfam" id="PF08281">
    <property type="entry name" value="Sigma70_r4_2"/>
    <property type="match status" value="1"/>
</dbReference>
<dbReference type="EMBL" id="CP089984">
    <property type="protein sequence ID" value="WXB13694.1"/>
    <property type="molecule type" value="Genomic_DNA"/>
</dbReference>